<proteinExistence type="predicted"/>
<dbReference type="EMBL" id="JACSNX010000039">
    <property type="protein sequence ID" value="MBM6852479.1"/>
    <property type="molecule type" value="Genomic_DNA"/>
</dbReference>
<dbReference type="CDD" id="cd00009">
    <property type="entry name" value="AAA"/>
    <property type="match status" value="1"/>
</dbReference>
<reference evidence="6 7" key="1">
    <citation type="journal article" date="2021" name="Sci. Rep.">
        <title>The distribution of antibiotic resistance genes in chicken gut microbiota commensals.</title>
        <authorList>
            <person name="Juricova H."/>
            <person name="Matiasovicova J."/>
            <person name="Kubasova T."/>
            <person name="Cejkova D."/>
            <person name="Rychlik I."/>
        </authorList>
    </citation>
    <scope>NUCLEOTIDE SEQUENCE [LARGE SCALE GENOMIC DNA]</scope>
    <source>
        <strain evidence="6 7">An411</strain>
    </source>
</reference>
<dbReference type="Gene3D" id="1.10.10.60">
    <property type="entry name" value="Homeodomain-like"/>
    <property type="match status" value="1"/>
</dbReference>
<evidence type="ECO:0000256" key="1">
    <source>
        <dbReference type="ARBA" id="ARBA00022741"/>
    </source>
</evidence>
<evidence type="ECO:0000259" key="4">
    <source>
        <dbReference type="PROSITE" id="PS50045"/>
    </source>
</evidence>
<dbReference type="Gene3D" id="3.30.450.20">
    <property type="entry name" value="PAS domain"/>
    <property type="match status" value="1"/>
</dbReference>
<dbReference type="SMART" id="SM00091">
    <property type="entry name" value="PAS"/>
    <property type="match status" value="1"/>
</dbReference>
<keyword evidence="2" id="KW-0067">ATP-binding</keyword>
<feature type="coiled-coil region" evidence="3">
    <location>
        <begin position="127"/>
        <end position="154"/>
    </location>
</feature>
<dbReference type="InterPro" id="IPR027417">
    <property type="entry name" value="P-loop_NTPase"/>
</dbReference>
<accession>A0ABS2FXS9</accession>
<keyword evidence="1" id="KW-0547">Nucleotide-binding</keyword>
<dbReference type="PANTHER" id="PTHR32071">
    <property type="entry name" value="TRANSCRIPTIONAL REGULATORY PROTEIN"/>
    <property type="match status" value="1"/>
</dbReference>
<feature type="domain" description="Sigma-54 factor interaction" evidence="4">
    <location>
        <begin position="161"/>
        <end position="390"/>
    </location>
</feature>
<dbReference type="Gene3D" id="1.10.8.60">
    <property type="match status" value="1"/>
</dbReference>
<dbReference type="InterPro" id="IPR013767">
    <property type="entry name" value="PAS_fold"/>
</dbReference>
<gene>
    <name evidence="6" type="ORF">H9X91_13665</name>
</gene>
<sequence>MMLQKLRDQVANLEEKNRVLDAFIENSTDAIQISDRNLVTLRINRAYEVLTGIRREELVGIPVEQLVRDHLISESCGAIVAKTKKPHTIVQTFYRTGRSAHVSCTPVFDSRGEIEFYICNDRDLDEISSLQQELDKIRGLNDQYLQELESIKARMGDRNKLIVADKEMLKVLALATRVAKVDSTALLLGETGVGKDEIARFIHQNSSRSDRRFVPINCGAITESLFESELFGHEGYAFTGAGSKAKPGLLEAADHGTLFLDEVGELSLNMQTKLLHVLQNRSFIRVGGNEPVQVDIRVIAATNCDLEEMVREKRFREDLYYRLNVIPIHIPPLRKRKNDIIPLAQHFLDYYNQKYDFHRRLSPATCFALLNYRWEGNVRQLKNTIEQAAIITDTDLIQPESLPMNVVGQEPVQEVSAEAGLNEMLERMELRYLQTFYERYGSIRKAAERLKLPPTTFLRHWERLRQKYETASVKGER</sequence>
<dbReference type="InterPro" id="IPR000014">
    <property type="entry name" value="PAS"/>
</dbReference>
<dbReference type="Pfam" id="PF00158">
    <property type="entry name" value="Sigma54_activat"/>
    <property type="match status" value="1"/>
</dbReference>
<dbReference type="InterPro" id="IPR003593">
    <property type="entry name" value="AAA+_ATPase"/>
</dbReference>
<dbReference type="InterPro" id="IPR058031">
    <property type="entry name" value="AAA_lid_NorR"/>
</dbReference>
<dbReference type="Proteomes" id="UP000719500">
    <property type="component" value="Unassembled WGS sequence"/>
</dbReference>
<keyword evidence="3" id="KW-0175">Coiled coil</keyword>
<organism evidence="6 7">
    <name type="scientific">Oscillibacter valericigenes</name>
    <dbReference type="NCBI Taxonomy" id="351091"/>
    <lineage>
        <taxon>Bacteria</taxon>
        <taxon>Bacillati</taxon>
        <taxon>Bacillota</taxon>
        <taxon>Clostridia</taxon>
        <taxon>Eubacteriales</taxon>
        <taxon>Oscillospiraceae</taxon>
        <taxon>Oscillibacter</taxon>
    </lineage>
</organism>
<protein>
    <submittedName>
        <fullName evidence="6">Sigma 54-interacting transcriptional regulator</fullName>
    </submittedName>
</protein>
<dbReference type="CDD" id="cd00130">
    <property type="entry name" value="PAS"/>
    <property type="match status" value="1"/>
</dbReference>
<dbReference type="PROSITE" id="PS50045">
    <property type="entry name" value="SIGMA54_INTERACT_4"/>
    <property type="match status" value="1"/>
</dbReference>
<dbReference type="Pfam" id="PF25601">
    <property type="entry name" value="AAA_lid_14"/>
    <property type="match status" value="1"/>
</dbReference>
<dbReference type="InterPro" id="IPR035965">
    <property type="entry name" value="PAS-like_dom_sf"/>
</dbReference>
<dbReference type="SMART" id="SM00382">
    <property type="entry name" value="AAA"/>
    <property type="match status" value="1"/>
</dbReference>
<dbReference type="Pfam" id="PF00989">
    <property type="entry name" value="PAS"/>
    <property type="match status" value="1"/>
</dbReference>
<dbReference type="NCBIfam" id="TIGR00229">
    <property type="entry name" value="sensory_box"/>
    <property type="match status" value="1"/>
</dbReference>
<evidence type="ECO:0000256" key="3">
    <source>
        <dbReference type="SAM" id="Coils"/>
    </source>
</evidence>
<comment type="caution">
    <text evidence="6">The sequence shown here is derived from an EMBL/GenBank/DDBJ whole genome shotgun (WGS) entry which is preliminary data.</text>
</comment>
<dbReference type="InterPro" id="IPR002078">
    <property type="entry name" value="Sigma_54_int"/>
</dbReference>
<name>A0ABS2FXS9_9FIRM</name>
<feature type="domain" description="PAS" evidence="5">
    <location>
        <begin position="16"/>
        <end position="60"/>
    </location>
</feature>
<dbReference type="PROSITE" id="PS50112">
    <property type="entry name" value="PAS"/>
    <property type="match status" value="1"/>
</dbReference>
<dbReference type="SUPFAM" id="SSF52540">
    <property type="entry name" value="P-loop containing nucleoside triphosphate hydrolases"/>
    <property type="match status" value="1"/>
</dbReference>
<evidence type="ECO:0000313" key="6">
    <source>
        <dbReference type="EMBL" id="MBM6852479.1"/>
    </source>
</evidence>
<keyword evidence="7" id="KW-1185">Reference proteome</keyword>
<dbReference type="InterPro" id="IPR009057">
    <property type="entry name" value="Homeodomain-like_sf"/>
</dbReference>
<dbReference type="SUPFAM" id="SSF46689">
    <property type="entry name" value="Homeodomain-like"/>
    <property type="match status" value="1"/>
</dbReference>
<evidence type="ECO:0000259" key="5">
    <source>
        <dbReference type="PROSITE" id="PS50112"/>
    </source>
</evidence>
<evidence type="ECO:0000313" key="7">
    <source>
        <dbReference type="Proteomes" id="UP000719500"/>
    </source>
</evidence>
<dbReference type="SUPFAM" id="SSF55785">
    <property type="entry name" value="PYP-like sensor domain (PAS domain)"/>
    <property type="match status" value="1"/>
</dbReference>
<evidence type="ECO:0000256" key="2">
    <source>
        <dbReference type="ARBA" id="ARBA00022840"/>
    </source>
</evidence>
<dbReference type="Gene3D" id="3.40.50.300">
    <property type="entry name" value="P-loop containing nucleotide triphosphate hydrolases"/>
    <property type="match status" value="1"/>
</dbReference>